<dbReference type="Pfam" id="PF12146">
    <property type="entry name" value="Hydrolase_4"/>
    <property type="match status" value="1"/>
</dbReference>
<dbReference type="InterPro" id="IPR022742">
    <property type="entry name" value="Hydrolase_4"/>
</dbReference>
<gene>
    <name evidence="2" type="ORF">A6J77_000185</name>
</gene>
<protein>
    <submittedName>
        <fullName evidence="2">Alpha/beta hydrolase</fullName>
    </submittedName>
</protein>
<proteinExistence type="predicted"/>
<dbReference type="Proteomes" id="UP000192813">
    <property type="component" value="Unassembled WGS sequence"/>
</dbReference>
<dbReference type="InterPro" id="IPR051044">
    <property type="entry name" value="MAG_DAG_Lipase"/>
</dbReference>
<dbReference type="EMBL" id="NBTM02000001">
    <property type="protein sequence ID" value="PNL90765.1"/>
    <property type="molecule type" value="Genomic_DNA"/>
</dbReference>
<accession>A0A2J9PK88</accession>
<evidence type="ECO:0000313" key="2">
    <source>
        <dbReference type="EMBL" id="PNL90765.1"/>
    </source>
</evidence>
<sequence length="315" mass="35732">MFALDYYNTVTIPSASPDRPYIPVYAWQNADHPKAIIHIVHGMSEFGGRYKKVAESFVDQNFLVIAHDHIGHGGLAKEHNRLGYFGTTDADQVMVEDLHRVVQATKKHYPDLPYYVLGHSMGAYITRLYLGQYSEEIDGVLLSGTNTHSPIYATGAALAPILNTLHPDAYNYYIHQKLFGTGIMDDPAVANAFPEYWYPPKNGEERDWPLVGFVFTNNGFAELVKIAHKATLPSWTRNIRKDLPIAIIAGRNDPLINGGKETHKLAKEFTRSGFDDVTIMMFENRGHECLMYGNTRPVYQMINNWFKKQLKTIHD</sequence>
<evidence type="ECO:0000313" key="3">
    <source>
        <dbReference type="Proteomes" id="UP000192813"/>
    </source>
</evidence>
<dbReference type="Gene3D" id="3.40.50.1820">
    <property type="entry name" value="alpha/beta hydrolase"/>
    <property type="match status" value="1"/>
</dbReference>
<name>A0A2J9PK88_9LACT</name>
<dbReference type="PANTHER" id="PTHR11614">
    <property type="entry name" value="PHOSPHOLIPASE-RELATED"/>
    <property type="match status" value="1"/>
</dbReference>
<dbReference type="SUPFAM" id="SSF53474">
    <property type="entry name" value="alpha/beta-Hydrolases"/>
    <property type="match status" value="1"/>
</dbReference>
<dbReference type="RefSeq" id="WP_083067545.1">
    <property type="nucleotide sequence ID" value="NZ_NBTM02000001.1"/>
</dbReference>
<dbReference type="GO" id="GO:0016787">
    <property type="term" value="F:hydrolase activity"/>
    <property type="evidence" value="ECO:0007669"/>
    <property type="project" value="UniProtKB-KW"/>
</dbReference>
<dbReference type="AlphaFoldDB" id="A0A2J9PK88"/>
<organism evidence="2 3">
    <name type="scientific">Aerococcus viridans</name>
    <dbReference type="NCBI Taxonomy" id="1377"/>
    <lineage>
        <taxon>Bacteria</taxon>
        <taxon>Bacillati</taxon>
        <taxon>Bacillota</taxon>
        <taxon>Bacilli</taxon>
        <taxon>Lactobacillales</taxon>
        <taxon>Aerococcaceae</taxon>
        <taxon>Aerococcus</taxon>
    </lineage>
</organism>
<reference evidence="3" key="1">
    <citation type="submission" date="2017-12" db="EMBL/GenBank/DDBJ databases">
        <title>FDA dAtabase for Regulatory Grade micrObial Sequences (FDA-ARGOS): Supporting development and validation of Infectious Disease Dx tests.</title>
        <authorList>
            <person name="Hoffmann M."/>
            <person name="Allard M."/>
            <person name="Evans P."/>
            <person name="Brown E."/>
            <person name="Tallon L."/>
            <person name="Sadzewicz L."/>
            <person name="Sengamalay N."/>
            <person name="Ott S."/>
            <person name="Godinez A."/>
            <person name="Nagaraj S."/>
            <person name="Vavikolanu K."/>
            <person name="Aluvathingal J."/>
            <person name="Nadendla S."/>
            <person name="Sichtig H."/>
        </authorList>
    </citation>
    <scope>NUCLEOTIDE SEQUENCE [LARGE SCALE GENOMIC DNA]</scope>
    <source>
        <strain evidence="3">FDAARGOS_249</strain>
    </source>
</reference>
<comment type="caution">
    <text evidence="2">The sequence shown here is derived from an EMBL/GenBank/DDBJ whole genome shotgun (WGS) entry which is preliminary data.</text>
</comment>
<evidence type="ECO:0000259" key="1">
    <source>
        <dbReference type="Pfam" id="PF12146"/>
    </source>
</evidence>
<dbReference type="InterPro" id="IPR029058">
    <property type="entry name" value="AB_hydrolase_fold"/>
</dbReference>
<feature type="domain" description="Serine aminopeptidase S33" evidence="1">
    <location>
        <begin position="32"/>
        <end position="290"/>
    </location>
</feature>
<keyword evidence="2" id="KW-0378">Hydrolase</keyword>